<comment type="subcellular location">
    <subcellularLocation>
        <location evidence="1">Nucleus</location>
    </subcellularLocation>
</comment>
<evidence type="ECO:0000256" key="5">
    <source>
        <dbReference type="SAM" id="MobiDB-lite"/>
    </source>
</evidence>
<accession>A0AAW1WAX1</accession>
<dbReference type="InterPro" id="IPR006565">
    <property type="entry name" value="BTP"/>
</dbReference>
<dbReference type="GO" id="GO:0046982">
    <property type="term" value="F:protein heterodimerization activity"/>
    <property type="evidence" value="ECO:0007669"/>
    <property type="project" value="InterPro"/>
</dbReference>
<dbReference type="InterPro" id="IPR009072">
    <property type="entry name" value="Histone-fold"/>
</dbReference>
<evidence type="ECO:0000256" key="3">
    <source>
        <dbReference type="ARBA" id="ARBA00023163"/>
    </source>
</evidence>
<dbReference type="PANTHER" id="PTHR46338">
    <property type="entry name" value="TRANSCRIPTION INITIATION FACTOR TFIID SUBUNIT 8"/>
    <property type="match status" value="1"/>
</dbReference>
<name>A0AAW1WAX1_RUBAR</name>
<keyword evidence="8" id="KW-1185">Reference proteome</keyword>
<evidence type="ECO:0000256" key="2">
    <source>
        <dbReference type="ARBA" id="ARBA00023015"/>
    </source>
</evidence>
<keyword evidence="2" id="KW-0805">Transcription regulation</keyword>
<dbReference type="AlphaFoldDB" id="A0AAW1WAX1"/>
<evidence type="ECO:0000313" key="8">
    <source>
        <dbReference type="Proteomes" id="UP001457282"/>
    </source>
</evidence>
<feature type="region of interest" description="Disordered" evidence="5">
    <location>
        <begin position="1"/>
        <end position="33"/>
    </location>
</feature>
<dbReference type="GO" id="GO:0005669">
    <property type="term" value="C:transcription factor TFIID complex"/>
    <property type="evidence" value="ECO:0007669"/>
    <property type="project" value="InterPro"/>
</dbReference>
<dbReference type="SMART" id="SM00576">
    <property type="entry name" value="BTP"/>
    <property type="match status" value="1"/>
</dbReference>
<dbReference type="Proteomes" id="UP001457282">
    <property type="component" value="Unassembled WGS sequence"/>
</dbReference>
<organism evidence="7 8">
    <name type="scientific">Rubus argutus</name>
    <name type="common">Southern blackberry</name>
    <dbReference type="NCBI Taxonomy" id="59490"/>
    <lineage>
        <taxon>Eukaryota</taxon>
        <taxon>Viridiplantae</taxon>
        <taxon>Streptophyta</taxon>
        <taxon>Embryophyta</taxon>
        <taxon>Tracheophyta</taxon>
        <taxon>Spermatophyta</taxon>
        <taxon>Magnoliopsida</taxon>
        <taxon>eudicotyledons</taxon>
        <taxon>Gunneridae</taxon>
        <taxon>Pentapetalae</taxon>
        <taxon>rosids</taxon>
        <taxon>fabids</taxon>
        <taxon>Rosales</taxon>
        <taxon>Rosaceae</taxon>
        <taxon>Rosoideae</taxon>
        <taxon>Rosoideae incertae sedis</taxon>
        <taxon>Rubus</taxon>
    </lineage>
</organism>
<keyword evidence="4" id="KW-0539">Nucleus</keyword>
<sequence length="133" mass="13674">MSHGDGESSRVNEPGSSGAPRRPQPGGGGADEFGRAVSKVAVAQICESVGFQGFKESALDSLADIAIRYLRDLGKMANYYANLAGRTESNVFDIVRGVGGFGVAARIFGRGGGNPLSSRVGHSEGAYSVCGYG</sequence>
<comment type="caution">
    <text evidence="7">The sequence shown here is derived from an EMBL/GenBank/DDBJ whole genome shotgun (WGS) entry which is preliminary data.</text>
</comment>
<evidence type="ECO:0000256" key="4">
    <source>
        <dbReference type="ARBA" id="ARBA00023242"/>
    </source>
</evidence>
<dbReference type="Gene3D" id="1.10.20.10">
    <property type="entry name" value="Histone, subunit A"/>
    <property type="match status" value="1"/>
</dbReference>
<feature type="domain" description="Bromodomain associated" evidence="6">
    <location>
        <begin position="31"/>
        <end position="107"/>
    </location>
</feature>
<dbReference type="Pfam" id="PF07524">
    <property type="entry name" value="Bromo_TP"/>
    <property type="match status" value="1"/>
</dbReference>
<feature type="compositionally biased region" description="Basic and acidic residues" evidence="5">
    <location>
        <begin position="1"/>
        <end position="10"/>
    </location>
</feature>
<protein>
    <recommendedName>
        <fullName evidence="6">Bromodomain associated domain-containing protein</fullName>
    </recommendedName>
</protein>
<dbReference type="PANTHER" id="PTHR46338:SF1">
    <property type="entry name" value="TRANSCRIPTION INITIATION FACTOR TFIID SUBUNIT 8"/>
    <property type="match status" value="1"/>
</dbReference>
<evidence type="ECO:0000259" key="6">
    <source>
        <dbReference type="SMART" id="SM00576"/>
    </source>
</evidence>
<dbReference type="InterPro" id="IPR037818">
    <property type="entry name" value="TAF8"/>
</dbReference>
<reference evidence="7 8" key="1">
    <citation type="journal article" date="2023" name="G3 (Bethesda)">
        <title>A chromosome-length genome assembly and annotation of blackberry (Rubus argutus, cv. 'Hillquist').</title>
        <authorList>
            <person name="Bruna T."/>
            <person name="Aryal R."/>
            <person name="Dudchenko O."/>
            <person name="Sargent D.J."/>
            <person name="Mead D."/>
            <person name="Buti M."/>
            <person name="Cavallini A."/>
            <person name="Hytonen T."/>
            <person name="Andres J."/>
            <person name="Pham M."/>
            <person name="Weisz D."/>
            <person name="Mascagni F."/>
            <person name="Usai G."/>
            <person name="Natali L."/>
            <person name="Bassil N."/>
            <person name="Fernandez G.E."/>
            <person name="Lomsadze A."/>
            <person name="Armour M."/>
            <person name="Olukolu B."/>
            <person name="Poorten T."/>
            <person name="Britton C."/>
            <person name="Davik J."/>
            <person name="Ashrafi H."/>
            <person name="Aiden E.L."/>
            <person name="Borodovsky M."/>
            <person name="Worthington M."/>
        </authorList>
    </citation>
    <scope>NUCLEOTIDE SEQUENCE [LARGE SCALE GENOMIC DNA]</scope>
    <source>
        <strain evidence="7">PI 553951</strain>
    </source>
</reference>
<evidence type="ECO:0000313" key="7">
    <source>
        <dbReference type="EMBL" id="KAK9920968.1"/>
    </source>
</evidence>
<gene>
    <name evidence="7" type="ORF">M0R45_029502</name>
</gene>
<evidence type="ECO:0000256" key="1">
    <source>
        <dbReference type="ARBA" id="ARBA00004123"/>
    </source>
</evidence>
<keyword evidence="3" id="KW-0804">Transcription</keyword>
<proteinExistence type="predicted"/>
<dbReference type="EMBL" id="JBEDUW010000006">
    <property type="protein sequence ID" value="KAK9920968.1"/>
    <property type="molecule type" value="Genomic_DNA"/>
</dbReference>